<dbReference type="OrthoDB" id="9796131at2"/>
<dbReference type="EMBL" id="FCOX02000008">
    <property type="protein sequence ID" value="SAK62989.1"/>
    <property type="molecule type" value="Genomic_DNA"/>
</dbReference>
<organism evidence="1 2">
    <name type="scientific">Caballeronia calidae</name>
    <dbReference type="NCBI Taxonomy" id="1777139"/>
    <lineage>
        <taxon>Bacteria</taxon>
        <taxon>Pseudomonadati</taxon>
        <taxon>Pseudomonadota</taxon>
        <taxon>Betaproteobacteria</taxon>
        <taxon>Burkholderiales</taxon>
        <taxon>Burkholderiaceae</taxon>
        <taxon>Caballeronia</taxon>
    </lineage>
</organism>
<gene>
    <name evidence="1" type="ORF">AWB78_02104</name>
</gene>
<comment type="caution">
    <text evidence="1">The sequence shown here is derived from an EMBL/GenBank/DDBJ whole genome shotgun (WGS) entry which is preliminary data.</text>
</comment>
<accession>A0A158AZ46</accession>
<proteinExistence type="predicted"/>
<dbReference type="AlphaFoldDB" id="A0A158AZ46"/>
<protein>
    <submittedName>
        <fullName evidence="1">Baseplate J-like protein</fullName>
    </submittedName>
</protein>
<evidence type="ECO:0000313" key="2">
    <source>
        <dbReference type="Proteomes" id="UP000071859"/>
    </source>
</evidence>
<dbReference type="InterPro" id="IPR011749">
    <property type="entry name" value="CHP02243"/>
</dbReference>
<keyword evidence="2" id="KW-1185">Reference proteome</keyword>
<sequence>MTPYNAPLVRMQRLSASRIGAALARALEAEADRAAGERARDPLREALGQVFAHYCDILTDRLNRAPDAHLSAFAQLLGAASEPAVPARAPLVFKAARAAANAPVPVVPRYTEVAAPPAPGETDAVVYQTEADLDVLRADLTRVVAVDTGRCVVAEAGGTIAEAGLPPGVTPFTHAVPLVRAMHIGHPSLWAQSDLIGFSLQAEIAHAGAREPGTQLGWGLTTDGGFVALTPLLDTTDGLAQSGEVRFGALPEGVKIEPAALRGVMNCWLTCRIVPAAAASGPQAPVPRDATAGTSAPVTITALRLFADRALEATPVDAALSGRMPLDVTRDFYPFGERPRFGDVFYLASGGFAIANAHALLAIELTNPACAAPDASPIPPVSRAGDPRVQWEMHTRTGWRPLPADDKTHALTRDGAVSFAIPSDVAPATIGGVTGNWLRVRLVSGSYVPQPRATDAAIAPADAPPSIARIRVSVSLHIGPVLPERIVIEDGLEARHVVVPALPPFPAFSLFDPYDTAGRALYLGLAADPAQLAGHTLNVYVALAASDARPVCRADDPASVQRWQVRGAAGWRDCTALDRTGGLKHAGIVSVTIGDDVARWSSTALEASPALVWLRFMLAASADMRREAGALAPLPDPDALAAARTSIRRAASAPCDDSAMLAVRLLAPNAVSAVQAIRLEHELLGSSNGRPAQSFRLARSPVLGGLLLDVREGQAGDARDWVRWTCIHDFADAGHDARVFTLDRASGTVRFGDGRKGRIPPAGGNGLRASYSAGGGARGNRPAAAIAQLRTTIPYIQSAANCDAATGGQDAVDDTWLRGAALARIRHRDRAVCAEDYADLARRASPQVASALCRGVRDLSRAGDAAQPAQGIVSVLIVPDSAEPQPQPARALLERVRTYLLARCAAGVEVVVLGPAYLRASVEAQIAVAADASPVRVAAACEARVNAFLHPVSGNARGEGWAFGEVPHASDLLAALRTVQGIDHVRGLRIFFDAGEPGLRERGDFLVCAGVHTIRASGR</sequence>
<dbReference type="RefSeq" id="WP_157697451.1">
    <property type="nucleotide sequence ID" value="NZ_FCOX02000008.1"/>
</dbReference>
<evidence type="ECO:0000313" key="1">
    <source>
        <dbReference type="EMBL" id="SAK62989.1"/>
    </source>
</evidence>
<reference evidence="1" key="1">
    <citation type="submission" date="2016-01" db="EMBL/GenBank/DDBJ databases">
        <authorList>
            <person name="Peeters C."/>
        </authorList>
    </citation>
    <scope>NUCLEOTIDE SEQUENCE</scope>
    <source>
        <strain evidence="1">LMG 29321</strain>
    </source>
</reference>
<dbReference type="NCBIfam" id="TIGR02243">
    <property type="entry name" value="putative baseplate assembly protein"/>
    <property type="match status" value="1"/>
</dbReference>
<name>A0A158AZ46_9BURK</name>
<dbReference type="Proteomes" id="UP000071859">
    <property type="component" value="Unassembled WGS sequence"/>
</dbReference>